<gene>
    <name evidence="2" type="ORF">GCM10010285_62960</name>
</gene>
<feature type="compositionally biased region" description="Basic residues" evidence="1">
    <location>
        <begin position="120"/>
        <end position="142"/>
    </location>
</feature>
<evidence type="ECO:0000313" key="3">
    <source>
        <dbReference type="Proteomes" id="UP000597853"/>
    </source>
</evidence>
<comment type="caution">
    <text evidence="2">The sequence shown here is derived from an EMBL/GenBank/DDBJ whole genome shotgun (WGS) entry which is preliminary data.</text>
</comment>
<organism evidence="2 3">
    <name type="scientific">Streptomyces pseudogriseolus</name>
    <name type="common">Streptomyces gancidicus</name>
    <name type="synonym">Streptomyces rubiginosus</name>
    <dbReference type="NCBI Taxonomy" id="36817"/>
    <lineage>
        <taxon>Bacteria</taxon>
        <taxon>Bacillati</taxon>
        <taxon>Actinomycetota</taxon>
        <taxon>Actinomycetes</taxon>
        <taxon>Kitasatosporales</taxon>
        <taxon>Streptomycetaceae</taxon>
        <taxon>Streptomyces</taxon>
        <taxon>Streptomyces pseudogriseolus group</taxon>
    </lineage>
</organism>
<evidence type="ECO:0000313" key="2">
    <source>
        <dbReference type="EMBL" id="GGS75869.1"/>
    </source>
</evidence>
<feature type="compositionally biased region" description="Polar residues" evidence="1">
    <location>
        <begin position="143"/>
        <end position="156"/>
    </location>
</feature>
<protein>
    <submittedName>
        <fullName evidence="2">Uncharacterized protein</fullName>
    </submittedName>
</protein>
<evidence type="ECO:0000256" key="1">
    <source>
        <dbReference type="SAM" id="MobiDB-lite"/>
    </source>
</evidence>
<accession>A0ABQ2TP03</accession>
<keyword evidence="3" id="KW-1185">Reference proteome</keyword>
<dbReference type="Proteomes" id="UP000597853">
    <property type="component" value="Unassembled WGS sequence"/>
</dbReference>
<reference evidence="3" key="1">
    <citation type="journal article" date="2019" name="Int. J. Syst. Evol. Microbiol.">
        <title>The Global Catalogue of Microorganisms (GCM) 10K type strain sequencing project: providing services to taxonomists for standard genome sequencing and annotation.</title>
        <authorList>
            <consortium name="The Broad Institute Genomics Platform"/>
            <consortium name="The Broad Institute Genome Sequencing Center for Infectious Disease"/>
            <person name="Wu L."/>
            <person name="Ma J."/>
        </authorList>
    </citation>
    <scope>NUCLEOTIDE SEQUENCE [LARGE SCALE GENOMIC DNA]</scope>
    <source>
        <strain evidence="3">JCM 4416</strain>
    </source>
</reference>
<sequence>MWMRGGAILKGVNTDQIEALRSRSHTTRSAGTRPLVALRVLIADQTVRAPTDRMIMLSYAIQDAHTTTEDLTVARETAKAAHNDFINAAARYLRQTSSRPTFEQESPRGPVACAAAATPRRPHNRGPGHHRPIPRDARRRATHSSGRTATHRTSPYGSGLLWNAPIPDPATTTPLT</sequence>
<feature type="region of interest" description="Disordered" evidence="1">
    <location>
        <begin position="117"/>
        <end position="176"/>
    </location>
</feature>
<dbReference type="EMBL" id="BMTX01000035">
    <property type="protein sequence ID" value="GGS75869.1"/>
    <property type="molecule type" value="Genomic_DNA"/>
</dbReference>
<name>A0ABQ2TP03_STREZ</name>
<proteinExistence type="predicted"/>